<sequence>MYQSTKQVLNSSMAGIFGRRWDEAVGKFMDDGEMAGSARSATAKLGSEVAALKSAVAAGSGWGRPDLRQSPPPPQIWR</sequence>
<reference evidence="2" key="1">
    <citation type="submission" date="2022-07" db="EMBL/GenBank/DDBJ databases">
        <authorList>
            <person name="Macas J."/>
            <person name="Novak P."/>
            <person name="Neumann P."/>
        </authorList>
    </citation>
    <scope>NUCLEOTIDE SEQUENCE</scope>
</reference>
<name>A0AAV0CJ49_9ASTE</name>
<dbReference type="Proteomes" id="UP001152523">
    <property type="component" value="Unassembled WGS sequence"/>
</dbReference>
<protein>
    <submittedName>
        <fullName evidence="2">Uncharacterized protein</fullName>
    </submittedName>
</protein>
<evidence type="ECO:0000313" key="2">
    <source>
        <dbReference type="EMBL" id="CAH9079073.1"/>
    </source>
</evidence>
<comment type="caution">
    <text evidence="2">The sequence shown here is derived from an EMBL/GenBank/DDBJ whole genome shotgun (WGS) entry which is preliminary data.</text>
</comment>
<evidence type="ECO:0000256" key="1">
    <source>
        <dbReference type="SAM" id="MobiDB-lite"/>
    </source>
</evidence>
<proteinExistence type="predicted"/>
<dbReference type="AlphaFoldDB" id="A0AAV0CJ49"/>
<accession>A0AAV0CJ49</accession>
<gene>
    <name evidence="2" type="ORF">CEPIT_LOCUS6709</name>
</gene>
<evidence type="ECO:0000313" key="3">
    <source>
        <dbReference type="Proteomes" id="UP001152523"/>
    </source>
</evidence>
<feature type="region of interest" description="Disordered" evidence="1">
    <location>
        <begin position="56"/>
        <end position="78"/>
    </location>
</feature>
<dbReference type="EMBL" id="CAMAPF010000033">
    <property type="protein sequence ID" value="CAH9079073.1"/>
    <property type="molecule type" value="Genomic_DNA"/>
</dbReference>
<keyword evidence="3" id="KW-1185">Reference proteome</keyword>
<organism evidence="2 3">
    <name type="scientific">Cuscuta epithymum</name>
    <dbReference type="NCBI Taxonomy" id="186058"/>
    <lineage>
        <taxon>Eukaryota</taxon>
        <taxon>Viridiplantae</taxon>
        <taxon>Streptophyta</taxon>
        <taxon>Embryophyta</taxon>
        <taxon>Tracheophyta</taxon>
        <taxon>Spermatophyta</taxon>
        <taxon>Magnoliopsida</taxon>
        <taxon>eudicotyledons</taxon>
        <taxon>Gunneridae</taxon>
        <taxon>Pentapetalae</taxon>
        <taxon>asterids</taxon>
        <taxon>lamiids</taxon>
        <taxon>Solanales</taxon>
        <taxon>Convolvulaceae</taxon>
        <taxon>Cuscuteae</taxon>
        <taxon>Cuscuta</taxon>
        <taxon>Cuscuta subgen. Cuscuta</taxon>
    </lineage>
</organism>